<evidence type="ECO:0000256" key="1">
    <source>
        <dbReference type="SAM" id="SignalP"/>
    </source>
</evidence>
<reference evidence="2 3" key="1">
    <citation type="submission" date="2017-03" db="EMBL/GenBank/DDBJ databases">
        <authorList>
            <person name="Afonso C.L."/>
            <person name="Miller P.J."/>
            <person name="Scott M.A."/>
            <person name="Spackman E."/>
            <person name="Goraichik I."/>
            <person name="Dimitrov K.M."/>
            <person name="Suarez D.L."/>
            <person name="Swayne D.E."/>
        </authorList>
    </citation>
    <scope>NUCLEOTIDE SEQUENCE [LARGE SCALE GENOMIC DNA]</scope>
    <source>
        <strain evidence="2 3">CECT 7691</strain>
    </source>
</reference>
<name>A0A1Y5S7N8_9PROT</name>
<gene>
    <name evidence="2" type="ORF">OCH7691_01139</name>
</gene>
<feature type="chain" id="PRO_5012757342" evidence="1">
    <location>
        <begin position="21"/>
        <end position="102"/>
    </location>
</feature>
<accession>A0A1Y5S7N8</accession>
<keyword evidence="1" id="KW-0732">Signal</keyword>
<dbReference type="OrthoDB" id="9810895at2"/>
<protein>
    <submittedName>
        <fullName evidence="2">Uncharacterized protein</fullName>
    </submittedName>
</protein>
<dbReference type="Proteomes" id="UP000193200">
    <property type="component" value="Unassembled WGS sequence"/>
</dbReference>
<dbReference type="EMBL" id="FWFR01000001">
    <property type="protein sequence ID" value="SLN31697.1"/>
    <property type="molecule type" value="Genomic_DNA"/>
</dbReference>
<keyword evidence="3" id="KW-1185">Reference proteome</keyword>
<organism evidence="2 3">
    <name type="scientific">Oceanibacterium hippocampi</name>
    <dbReference type="NCBI Taxonomy" id="745714"/>
    <lineage>
        <taxon>Bacteria</taxon>
        <taxon>Pseudomonadati</taxon>
        <taxon>Pseudomonadota</taxon>
        <taxon>Alphaproteobacteria</taxon>
        <taxon>Sneathiellales</taxon>
        <taxon>Sneathiellaceae</taxon>
        <taxon>Oceanibacterium</taxon>
    </lineage>
</organism>
<dbReference type="InParanoid" id="A0A1Y5S7N8"/>
<dbReference type="RefSeq" id="WP_085882394.1">
    <property type="nucleotide sequence ID" value="NZ_FWFR01000001.1"/>
</dbReference>
<evidence type="ECO:0000313" key="2">
    <source>
        <dbReference type="EMBL" id="SLN31697.1"/>
    </source>
</evidence>
<dbReference type="AlphaFoldDB" id="A0A1Y5S7N8"/>
<sequence length="102" mass="10617">MTRLLLLLACLALTPLPALAEGFCLPPGDMDRAIRESRWRETPLFAGIGGQGRVVALYGNVRTGSWTLVMEGPDGTFCGLAAGNRLRLAPAAPGGAPQDGPS</sequence>
<evidence type="ECO:0000313" key="3">
    <source>
        <dbReference type="Proteomes" id="UP000193200"/>
    </source>
</evidence>
<feature type="signal peptide" evidence="1">
    <location>
        <begin position="1"/>
        <end position="20"/>
    </location>
</feature>
<proteinExistence type="predicted"/>